<reference evidence="2" key="2">
    <citation type="submission" date="2023-06" db="EMBL/GenBank/DDBJ databases">
        <authorList>
            <person name="Swenson N.G."/>
            <person name="Wegrzyn J.L."/>
            <person name="Mcevoy S.L."/>
        </authorList>
    </citation>
    <scope>NUCLEOTIDE SEQUENCE</scope>
    <source>
        <strain evidence="2">NS2018</strain>
        <tissue evidence="2">Leaf</tissue>
    </source>
</reference>
<dbReference type="EMBL" id="JAUESC010000003">
    <property type="protein sequence ID" value="KAK0599802.1"/>
    <property type="molecule type" value="Genomic_DNA"/>
</dbReference>
<evidence type="ECO:0000256" key="1">
    <source>
        <dbReference type="SAM" id="MobiDB-lite"/>
    </source>
</evidence>
<sequence>MLMAENSWGREDYSSVDEGVEGGDDLSIDMEMSIHILDEKREEPIGFQNRRIQFSDRNVESGQNPKKFYGAEKSEGRSPKKFYENENQRDEVPRSSMELKNRREVLWNWKIRGTNFPEVLRLEGRSPHEFYRIENHRDEVPRSSTELKIIGTKSP</sequence>
<organism evidence="2 3">
    <name type="scientific">Acer saccharum</name>
    <name type="common">Sugar maple</name>
    <dbReference type="NCBI Taxonomy" id="4024"/>
    <lineage>
        <taxon>Eukaryota</taxon>
        <taxon>Viridiplantae</taxon>
        <taxon>Streptophyta</taxon>
        <taxon>Embryophyta</taxon>
        <taxon>Tracheophyta</taxon>
        <taxon>Spermatophyta</taxon>
        <taxon>Magnoliopsida</taxon>
        <taxon>eudicotyledons</taxon>
        <taxon>Gunneridae</taxon>
        <taxon>Pentapetalae</taxon>
        <taxon>rosids</taxon>
        <taxon>malvids</taxon>
        <taxon>Sapindales</taxon>
        <taxon>Sapindaceae</taxon>
        <taxon>Hippocastanoideae</taxon>
        <taxon>Acereae</taxon>
        <taxon>Acer</taxon>
    </lineage>
</organism>
<evidence type="ECO:0000313" key="2">
    <source>
        <dbReference type="EMBL" id="KAK0599802.1"/>
    </source>
</evidence>
<protein>
    <submittedName>
        <fullName evidence="2">Uncharacterized protein</fullName>
    </submittedName>
</protein>
<reference evidence="2" key="1">
    <citation type="journal article" date="2022" name="Plant J.">
        <title>Strategies of tolerance reflected in two North American maple genomes.</title>
        <authorList>
            <person name="McEvoy S.L."/>
            <person name="Sezen U.U."/>
            <person name="Trouern-Trend A."/>
            <person name="McMahon S.M."/>
            <person name="Schaberg P.G."/>
            <person name="Yang J."/>
            <person name="Wegrzyn J.L."/>
            <person name="Swenson N.G."/>
        </authorList>
    </citation>
    <scope>NUCLEOTIDE SEQUENCE</scope>
    <source>
        <strain evidence="2">NS2018</strain>
    </source>
</reference>
<feature type="region of interest" description="Disordered" evidence="1">
    <location>
        <begin position="47"/>
        <end position="95"/>
    </location>
</feature>
<dbReference type="AlphaFoldDB" id="A0AA39W0Q2"/>
<evidence type="ECO:0000313" key="3">
    <source>
        <dbReference type="Proteomes" id="UP001168877"/>
    </source>
</evidence>
<gene>
    <name evidence="2" type="ORF">LWI29_008776</name>
</gene>
<comment type="caution">
    <text evidence="2">The sequence shown here is derived from an EMBL/GenBank/DDBJ whole genome shotgun (WGS) entry which is preliminary data.</text>
</comment>
<name>A0AA39W0Q2_ACESA</name>
<dbReference type="Proteomes" id="UP001168877">
    <property type="component" value="Unassembled WGS sequence"/>
</dbReference>
<feature type="compositionally biased region" description="Basic and acidic residues" evidence="1">
    <location>
        <begin position="69"/>
        <end position="95"/>
    </location>
</feature>
<proteinExistence type="predicted"/>
<feature type="compositionally biased region" description="Acidic residues" evidence="1">
    <location>
        <begin position="14"/>
        <end position="25"/>
    </location>
</feature>
<accession>A0AA39W0Q2</accession>
<feature type="region of interest" description="Disordered" evidence="1">
    <location>
        <begin position="1"/>
        <end position="25"/>
    </location>
</feature>
<keyword evidence="3" id="KW-1185">Reference proteome</keyword>